<dbReference type="GO" id="GO:0051252">
    <property type="term" value="P:regulation of RNA metabolic process"/>
    <property type="evidence" value="ECO:0007669"/>
    <property type="project" value="UniProtKB-ARBA"/>
</dbReference>
<evidence type="ECO:0000256" key="2">
    <source>
        <dbReference type="ARBA" id="ARBA00022737"/>
    </source>
</evidence>
<name>A0AAV7FYN7_DENCH</name>
<sequence>MSTIWLKSGNKRGLDENPASLGGLAEVRRHLEVQTSVGSPVEVLQNSGVCRWFGGTLVSSGGLSVCGRTIYILFPTSRILSETHNGVNTKQVCRLTSVKFSIRDHESNTNLRNIELKGTFDQIKQATAMVRELIVNISSSAVPVKPGGGQGAAVGGDGGPGHGSGSNFKTKLCENFTKGTCTFGDSCHFAHGGSELRKAAA</sequence>
<organism evidence="7 8">
    <name type="scientific">Dendrobium chrysotoxum</name>
    <name type="common">Orchid</name>
    <dbReference type="NCBI Taxonomy" id="161865"/>
    <lineage>
        <taxon>Eukaryota</taxon>
        <taxon>Viridiplantae</taxon>
        <taxon>Streptophyta</taxon>
        <taxon>Embryophyta</taxon>
        <taxon>Tracheophyta</taxon>
        <taxon>Spermatophyta</taxon>
        <taxon>Magnoliopsida</taxon>
        <taxon>Liliopsida</taxon>
        <taxon>Asparagales</taxon>
        <taxon>Orchidaceae</taxon>
        <taxon>Epidendroideae</taxon>
        <taxon>Malaxideae</taxon>
        <taxon>Dendrobiinae</taxon>
        <taxon>Dendrobium</taxon>
    </lineage>
</organism>
<evidence type="ECO:0000256" key="5">
    <source>
        <dbReference type="PROSITE-ProRule" id="PRU00723"/>
    </source>
</evidence>
<dbReference type="GO" id="GO:0008270">
    <property type="term" value="F:zinc ion binding"/>
    <property type="evidence" value="ECO:0007669"/>
    <property type="project" value="UniProtKB-KW"/>
</dbReference>
<dbReference type="EMBL" id="JAGFBR010000019">
    <property type="protein sequence ID" value="KAH0448503.1"/>
    <property type="molecule type" value="Genomic_DNA"/>
</dbReference>
<dbReference type="Pfam" id="PF00642">
    <property type="entry name" value="zf-CCCH"/>
    <property type="match status" value="1"/>
</dbReference>
<dbReference type="FunFam" id="4.10.1000.10:FF:000003">
    <property type="entry name" value="Zinc finger CCCH domain-containing protein"/>
    <property type="match status" value="1"/>
</dbReference>
<dbReference type="PANTHER" id="PTHR12547">
    <property type="entry name" value="CCCH ZINC FINGER/TIS11-RELATED"/>
    <property type="match status" value="1"/>
</dbReference>
<dbReference type="SUPFAM" id="SSF54791">
    <property type="entry name" value="Eukaryotic type KH-domain (KH-domain type I)"/>
    <property type="match status" value="1"/>
</dbReference>
<feature type="domain" description="C3H1-type" evidence="6">
    <location>
        <begin position="167"/>
        <end position="194"/>
    </location>
</feature>
<dbReference type="Gene3D" id="4.10.1000.10">
    <property type="entry name" value="Zinc finger, CCCH-type"/>
    <property type="match status" value="1"/>
</dbReference>
<dbReference type="SMART" id="SM00356">
    <property type="entry name" value="ZnF_C3H1"/>
    <property type="match status" value="1"/>
</dbReference>
<keyword evidence="2" id="KW-0677">Repeat</keyword>
<reference evidence="7 8" key="1">
    <citation type="journal article" date="2021" name="Hortic Res">
        <title>Chromosome-scale assembly of the Dendrobium chrysotoxum genome enhances the understanding of orchid evolution.</title>
        <authorList>
            <person name="Zhang Y."/>
            <person name="Zhang G.Q."/>
            <person name="Zhang D."/>
            <person name="Liu X.D."/>
            <person name="Xu X.Y."/>
            <person name="Sun W.H."/>
            <person name="Yu X."/>
            <person name="Zhu X."/>
            <person name="Wang Z.W."/>
            <person name="Zhao X."/>
            <person name="Zhong W.Y."/>
            <person name="Chen H."/>
            <person name="Yin W.L."/>
            <person name="Huang T."/>
            <person name="Niu S.C."/>
            <person name="Liu Z.J."/>
        </authorList>
    </citation>
    <scope>NUCLEOTIDE SEQUENCE [LARGE SCALE GENOMIC DNA]</scope>
    <source>
        <strain evidence="7">Lindl</strain>
    </source>
</reference>
<evidence type="ECO:0000259" key="6">
    <source>
        <dbReference type="PROSITE" id="PS50103"/>
    </source>
</evidence>
<dbReference type="PROSITE" id="PS50103">
    <property type="entry name" value="ZF_C3H1"/>
    <property type="match status" value="1"/>
</dbReference>
<dbReference type="InterPro" id="IPR036855">
    <property type="entry name" value="Znf_CCCH_sf"/>
</dbReference>
<evidence type="ECO:0000313" key="7">
    <source>
        <dbReference type="EMBL" id="KAH0448503.1"/>
    </source>
</evidence>
<dbReference type="GO" id="GO:0003729">
    <property type="term" value="F:mRNA binding"/>
    <property type="evidence" value="ECO:0007669"/>
    <property type="project" value="InterPro"/>
</dbReference>
<evidence type="ECO:0000313" key="8">
    <source>
        <dbReference type="Proteomes" id="UP000775213"/>
    </source>
</evidence>
<gene>
    <name evidence="7" type="ORF">IEQ34_022303</name>
</gene>
<comment type="caution">
    <text evidence="7">The sequence shown here is derived from an EMBL/GenBank/DDBJ whole genome shotgun (WGS) entry which is preliminary data.</text>
</comment>
<keyword evidence="4 5" id="KW-0862">Zinc</keyword>
<dbReference type="InterPro" id="IPR045877">
    <property type="entry name" value="ZFP36-like"/>
</dbReference>
<dbReference type="Gene3D" id="3.30.1370.10">
    <property type="entry name" value="K Homology domain, type 1"/>
    <property type="match status" value="1"/>
</dbReference>
<dbReference type="InterPro" id="IPR000571">
    <property type="entry name" value="Znf_CCCH"/>
</dbReference>
<evidence type="ECO:0000256" key="4">
    <source>
        <dbReference type="ARBA" id="ARBA00022833"/>
    </source>
</evidence>
<keyword evidence="3 5" id="KW-0863">Zinc-finger</keyword>
<keyword evidence="1 5" id="KW-0479">Metal-binding</keyword>
<keyword evidence="8" id="KW-1185">Reference proteome</keyword>
<dbReference type="PANTHER" id="PTHR12547:SF184">
    <property type="entry name" value="CCCH-TYPE ZN-FINGER PROTEIN"/>
    <property type="match status" value="1"/>
</dbReference>
<dbReference type="GO" id="GO:0010468">
    <property type="term" value="P:regulation of gene expression"/>
    <property type="evidence" value="ECO:0007669"/>
    <property type="project" value="UniProtKB-ARBA"/>
</dbReference>
<dbReference type="SUPFAM" id="SSF90229">
    <property type="entry name" value="CCCH zinc finger"/>
    <property type="match status" value="1"/>
</dbReference>
<protein>
    <recommendedName>
        <fullName evidence="6">C3H1-type domain-containing protein</fullName>
    </recommendedName>
</protein>
<feature type="zinc finger region" description="C3H1-type" evidence="5">
    <location>
        <begin position="167"/>
        <end position="194"/>
    </location>
</feature>
<dbReference type="AlphaFoldDB" id="A0AAV7FYN7"/>
<accession>A0AAV7FYN7</accession>
<evidence type="ECO:0000256" key="1">
    <source>
        <dbReference type="ARBA" id="ARBA00022723"/>
    </source>
</evidence>
<proteinExistence type="predicted"/>
<evidence type="ECO:0000256" key="3">
    <source>
        <dbReference type="ARBA" id="ARBA00022771"/>
    </source>
</evidence>
<dbReference type="Proteomes" id="UP000775213">
    <property type="component" value="Unassembled WGS sequence"/>
</dbReference>
<dbReference type="InterPro" id="IPR036612">
    <property type="entry name" value="KH_dom_type_1_sf"/>
</dbReference>